<dbReference type="Pfam" id="PF01026">
    <property type="entry name" value="TatD_DNase"/>
    <property type="match status" value="1"/>
</dbReference>
<dbReference type="Proteomes" id="UP001470230">
    <property type="component" value="Unassembled WGS sequence"/>
</dbReference>
<dbReference type="PANTHER" id="PTHR46363:SF1">
    <property type="entry name" value="DEOXYRIBONUCLEASE TATDN2-RELATED"/>
    <property type="match status" value="1"/>
</dbReference>
<reference evidence="2 3" key="1">
    <citation type="submission" date="2024-04" db="EMBL/GenBank/DDBJ databases">
        <title>Tritrichomonas musculus Genome.</title>
        <authorList>
            <person name="Alves-Ferreira E."/>
            <person name="Grigg M."/>
            <person name="Lorenzi H."/>
            <person name="Galac M."/>
        </authorList>
    </citation>
    <scope>NUCLEOTIDE SEQUENCE [LARGE SCALE GENOMIC DNA]</scope>
    <source>
        <strain evidence="2 3">EAF2021</strain>
    </source>
</reference>
<evidence type="ECO:0000313" key="3">
    <source>
        <dbReference type="Proteomes" id="UP001470230"/>
    </source>
</evidence>
<dbReference type="InterPro" id="IPR032466">
    <property type="entry name" value="Metal_Hydrolase"/>
</dbReference>
<gene>
    <name evidence="2" type="ORF">M9Y10_003907</name>
</gene>
<keyword evidence="3" id="KW-1185">Reference proteome</keyword>
<dbReference type="InterPro" id="IPR001130">
    <property type="entry name" value="TatD-like"/>
</dbReference>
<organism evidence="2 3">
    <name type="scientific">Tritrichomonas musculus</name>
    <dbReference type="NCBI Taxonomy" id="1915356"/>
    <lineage>
        <taxon>Eukaryota</taxon>
        <taxon>Metamonada</taxon>
        <taxon>Parabasalia</taxon>
        <taxon>Tritrichomonadida</taxon>
        <taxon>Tritrichomonadidae</taxon>
        <taxon>Tritrichomonas</taxon>
    </lineage>
</organism>
<name>A0ABR2JQW8_9EUKA</name>
<dbReference type="SUPFAM" id="SSF51556">
    <property type="entry name" value="Metallo-dependent hydrolases"/>
    <property type="match status" value="1"/>
</dbReference>
<comment type="caution">
    <text evidence="2">The sequence shown here is derived from an EMBL/GenBank/DDBJ whole genome shotgun (WGS) entry which is preliminary data.</text>
</comment>
<proteinExistence type="predicted"/>
<sequence length="283" mass="33067">MLHSKSFKYFDSHCHINGILQKMKLEPNFPFNSLSSNWPKGFDGCISIPLENVSQFDAFFKVRHPKIFYAVGLHPLFIKQYNKEYEDKLINHFLTDPRVRAIGEIGFDRYKGESTIDLQKKYFIRQIEISNQIYQKNINSNNFEKRTMPIVIHTRRADEDTYDVLKNFVPHDKIMHIHCFSGSLSFCENVLANWKNAFFGITGKILYKEDVSKHIKDIVKYVPIEKILAETDSPFLMPPQLKQEFSTPALIPSIIKEIAAVKGINEEFAFKKIRENCRYVYGV</sequence>
<dbReference type="EMBL" id="JAPFFF010000010">
    <property type="protein sequence ID" value="KAK8881176.1"/>
    <property type="molecule type" value="Genomic_DNA"/>
</dbReference>
<dbReference type="PANTHER" id="PTHR46363">
    <property type="entry name" value="DEOXYRIBONUCLEASE TATDN2-RELATED"/>
    <property type="match status" value="1"/>
</dbReference>
<evidence type="ECO:0000256" key="1">
    <source>
        <dbReference type="ARBA" id="ARBA00022801"/>
    </source>
</evidence>
<dbReference type="CDD" id="cd01310">
    <property type="entry name" value="TatD_DNAse"/>
    <property type="match status" value="1"/>
</dbReference>
<dbReference type="Gene3D" id="3.20.20.140">
    <property type="entry name" value="Metal-dependent hydrolases"/>
    <property type="match status" value="1"/>
</dbReference>
<dbReference type="PROSITE" id="PS01137">
    <property type="entry name" value="TATD_1"/>
    <property type="match status" value="1"/>
</dbReference>
<dbReference type="PROSITE" id="PS01090">
    <property type="entry name" value="TATD_2"/>
    <property type="match status" value="1"/>
</dbReference>
<keyword evidence="1" id="KW-0378">Hydrolase</keyword>
<dbReference type="InterPro" id="IPR018228">
    <property type="entry name" value="DNase_TatD-rel_CS"/>
</dbReference>
<protein>
    <submittedName>
        <fullName evidence="2">Deoxyribonuclease tatdn2</fullName>
    </submittedName>
</protein>
<evidence type="ECO:0000313" key="2">
    <source>
        <dbReference type="EMBL" id="KAK8881176.1"/>
    </source>
</evidence>
<dbReference type="PIRSF" id="PIRSF005902">
    <property type="entry name" value="DNase_TatD"/>
    <property type="match status" value="1"/>
</dbReference>
<accession>A0ABR2JQW8</accession>